<dbReference type="InterPro" id="IPR007497">
    <property type="entry name" value="SIMPL/DUF541"/>
</dbReference>
<proteinExistence type="predicted"/>
<feature type="signal peptide" evidence="1">
    <location>
        <begin position="1"/>
        <end position="21"/>
    </location>
</feature>
<gene>
    <name evidence="2" type="ORF">VMF7928_01446</name>
</gene>
<dbReference type="Gene3D" id="3.30.110.170">
    <property type="entry name" value="Protein of unknown function (DUF541), domain 1"/>
    <property type="match status" value="1"/>
</dbReference>
<organism evidence="2 3">
    <name type="scientific">Vibrio marisflavi CECT 7928</name>
    <dbReference type="NCBI Taxonomy" id="634439"/>
    <lineage>
        <taxon>Bacteria</taxon>
        <taxon>Pseudomonadati</taxon>
        <taxon>Pseudomonadota</taxon>
        <taxon>Gammaproteobacteria</taxon>
        <taxon>Vibrionales</taxon>
        <taxon>Vibrionaceae</taxon>
        <taxon>Vibrio</taxon>
    </lineage>
</organism>
<sequence>MKKLVSVLIFVSGFISANVMADPLDFPHIVTTGYGEVTAKPDMAEFSVKVLETALTAEQAKQAVDKVVDKYLSGLKKAGVKAENIHSSNLYLAPQYHYPKDGKPELTGYRANRTVNVVVNDLPKLNNYLDLALKDGINQVNNIQLKVKEEAKFKRQARMAAIRDANNKAKSLAKGFDMKLGKVWQISYNAPNTQPVVMRPMALDMRKESNSYQDSSLVIRDRVDVIYKLKN</sequence>
<dbReference type="Gene3D" id="3.30.70.2970">
    <property type="entry name" value="Protein of unknown function (DUF541), domain 2"/>
    <property type="match status" value="1"/>
</dbReference>
<accession>A0ABN8E0U9</accession>
<keyword evidence="3" id="KW-1185">Reference proteome</keyword>
<dbReference type="Proteomes" id="UP000838748">
    <property type="component" value="Unassembled WGS sequence"/>
</dbReference>
<dbReference type="EMBL" id="CAKLDM010000002">
    <property type="protein sequence ID" value="CAH0538525.1"/>
    <property type="molecule type" value="Genomic_DNA"/>
</dbReference>
<evidence type="ECO:0000313" key="3">
    <source>
        <dbReference type="Proteomes" id="UP000838748"/>
    </source>
</evidence>
<protein>
    <recommendedName>
        <fullName evidence="4">Oxidative stress defense protein</fullName>
    </recommendedName>
</protein>
<evidence type="ECO:0008006" key="4">
    <source>
        <dbReference type="Google" id="ProtNLM"/>
    </source>
</evidence>
<evidence type="ECO:0000313" key="2">
    <source>
        <dbReference type="EMBL" id="CAH0538525.1"/>
    </source>
</evidence>
<dbReference type="Pfam" id="PF04402">
    <property type="entry name" value="SIMPL"/>
    <property type="match status" value="1"/>
</dbReference>
<dbReference type="RefSeq" id="WP_237360810.1">
    <property type="nucleotide sequence ID" value="NZ_CAKLDM010000002.1"/>
</dbReference>
<evidence type="ECO:0000256" key="1">
    <source>
        <dbReference type="SAM" id="SignalP"/>
    </source>
</evidence>
<dbReference type="NCBIfam" id="NF008299">
    <property type="entry name" value="PRK11087.1"/>
    <property type="match status" value="1"/>
</dbReference>
<dbReference type="InterPro" id="IPR052022">
    <property type="entry name" value="26kDa_periplasmic_antigen"/>
</dbReference>
<dbReference type="PANTHER" id="PTHR34387:SF1">
    <property type="entry name" value="PERIPLASMIC IMMUNOGENIC PROTEIN"/>
    <property type="match status" value="1"/>
</dbReference>
<dbReference type="PANTHER" id="PTHR34387">
    <property type="entry name" value="SLR1258 PROTEIN"/>
    <property type="match status" value="1"/>
</dbReference>
<keyword evidence="1" id="KW-0732">Signal</keyword>
<comment type="caution">
    <text evidence="2">The sequence shown here is derived from an EMBL/GenBank/DDBJ whole genome shotgun (WGS) entry which is preliminary data.</text>
</comment>
<feature type="chain" id="PRO_5047434661" description="Oxidative stress defense protein" evidence="1">
    <location>
        <begin position="22"/>
        <end position="231"/>
    </location>
</feature>
<name>A0ABN8E0U9_9VIBR</name>
<reference evidence="2" key="1">
    <citation type="submission" date="2021-11" db="EMBL/GenBank/DDBJ databases">
        <authorList>
            <person name="Rodrigo-Torres L."/>
            <person name="Arahal R. D."/>
            <person name="Lucena T."/>
        </authorList>
    </citation>
    <scope>NUCLEOTIDE SEQUENCE</scope>
    <source>
        <strain evidence="2">CECT 7928</strain>
    </source>
</reference>